<evidence type="ECO:0000313" key="1">
    <source>
        <dbReference type="EMBL" id="VDM74548.1"/>
    </source>
</evidence>
<reference evidence="1 2" key="1">
    <citation type="submission" date="2018-11" db="EMBL/GenBank/DDBJ databases">
        <authorList>
            <consortium name="Pathogen Informatics"/>
        </authorList>
    </citation>
    <scope>NUCLEOTIDE SEQUENCE [LARGE SCALE GENOMIC DNA]</scope>
</reference>
<gene>
    <name evidence="1" type="ORF">SVUK_LOCUS9546</name>
</gene>
<proteinExistence type="predicted"/>
<dbReference type="AlphaFoldDB" id="A0A3P7L5S2"/>
<protein>
    <submittedName>
        <fullName evidence="1">Uncharacterized protein</fullName>
    </submittedName>
</protein>
<name>A0A3P7L5S2_STRVU</name>
<accession>A0A3P7L5S2</accession>
<dbReference type="EMBL" id="UYYB01094524">
    <property type="protein sequence ID" value="VDM74548.1"/>
    <property type="molecule type" value="Genomic_DNA"/>
</dbReference>
<dbReference type="OrthoDB" id="5862142at2759"/>
<organism evidence="1 2">
    <name type="scientific">Strongylus vulgaris</name>
    <name type="common">Blood worm</name>
    <dbReference type="NCBI Taxonomy" id="40348"/>
    <lineage>
        <taxon>Eukaryota</taxon>
        <taxon>Metazoa</taxon>
        <taxon>Ecdysozoa</taxon>
        <taxon>Nematoda</taxon>
        <taxon>Chromadorea</taxon>
        <taxon>Rhabditida</taxon>
        <taxon>Rhabditina</taxon>
        <taxon>Rhabditomorpha</taxon>
        <taxon>Strongyloidea</taxon>
        <taxon>Strongylidae</taxon>
        <taxon>Strongylus</taxon>
    </lineage>
</organism>
<dbReference type="Proteomes" id="UP000270094">
    <property type="component" value="Unassembled WGS sequence"/>
</dbReference>
<evidence type="ECO:0000313" key="2">
    <source>
        <dbReference type="Proteomes" id="UP000270094"/>
    </source>
</evidence>
<sequence length="229" mass="26100">MEKNLTSEEVHTIVNASIEKFHSAILPSAFLCFALGTCRTANAHYMECMRSNVQHWTTFFGDEPQAMSRKYLYLYHSVLVHGIAVGVRRLVETKAPNLAKVVVDRCGPLQKNNVRVTASTHGRLQKPKELKARMKKLVEQLAGLRSCWTQIGDRMCTEASEQPYCWNGTNIISAFFRIFSSHMELFTQDLFATYVCCLILDGEIESGLSWKIHFMNLLEDLFAQQLSDK</sequence>
<keyword evidence="2" id="KW-1185">Reference proteome</keyword>